<dbReference type="GO" id="GO:0008017">
    <property type="term" value="F:microtubule binding"/>
    <property type="evidence" value="ECO:0007669"/>
    <property type="project" value="InterPro"/>
</dbReference>
<feature type="compositionally biased region" description="Basic and acidic residues" evidence="6">
    <location>
        <begin position="10"/>
        <end position="20"/>
    </location>
</feature>
<dbReference type="GO" id="GO:0000226">
    <property type="term" value="P:microtubule cytoskeleton organization"/>
    <property type="evidence" value="ECO:0007669"/>
    <property type="project" value="InterPro"/>
</dbReference>
<comment type="subcellular location">
    <subcellularLocation>
        <location evidence="1">Cytoplasm</location>
        <location evidence="1">Cytoskeleton</location>
    </subcellularLocation>
</comment>
<dbReference type="Proteomes" id="UP000242715">
    <property type="component" value="Unassembled WGS sequence"/>
</dbReference>
<dbReference type="PANTHER" id="PTHR46372">
    <property type="entry name" value="PROTEIN WVD2-LIKE 3"/>
    <property type="match status" value="1"/>
</dbReference>
<feature type="domain" description="TPX2 C-terminal" evidence="7">
    <location>
        <begin position="227"/>
        <end position="301"/>
    </location>
</feature>
<organism evidence="8 9">
    <name type="scientific">Trifolium subterraneum</name>
    <name type="common">Subterranean clover</name>
    <dbReference type="NCBI Taxonomy" id="3900"/>
    <lineage>
        <taxon>Eukaryota</taxon>
        <taxon>Viridiplantae</taxon>
        <taxon>Streptophyta</taxon>
        <taxon>Embryophyta</taxon>
        <taxon>Tracheophyta</taxon>
        <taxon>Spermatophyta</taxon>
        <taxon>Magnoliopsida</taxon>
        <taxon>eudicotyledons</taxon>
        <taxon>Gunneridae</taxon>
        <taxon>Pentapetalae</taxon>
        <taxon>rosids</taxon>
        <taxon>fabids</taxon>
        <taxon>Fabales</taxon>
        <taxon>Fabaceae</taxon>
        <taxon>Papilionoideae</taxon>
        <taxon>50 kb inversion clade</taxon>
        <taxon>NPAAA clade</taxon>
        <taxon>Hologalegina</taxon>
        <taxon>IRL clade</taxon>
        <taxon>Trifolieae</taxon>
        <taxon>Trifolium</taxon>
    </lineage>
</organism>
<gene>
    <name evidence="8" type="ORF">TSUD_24860</name>
</gene>
<dbReference type="PANTHER" id="PTHR46372:SF26">
    <property type="entry name" value="(WILD MALAYSIAN BANANA) HYPOTHETICAL PROTEIN"/>
    <property type="match status" value="1"/>
</dbReference>
<feature type="compositionally biased region" description="Polar residues" evidence="6">
    <location>
        <begin position="184"/>
        <end position="197"/>
    </location>
</feature>
<dbReference type="EMBL" id="DF973222">
    <property type="protein sequence ID" value="GAU20923.1"/>
    <property type="molecule type" value="Genomic_DNA"/>
</dbReference>
<dbReference type="GO" id="GO:0005874">
    <property type="term" value="C:microtubule"/>
    <property type="evidence" value="ECO:0007669"/>
    <property type="project" value="UniProtKB-KW"/>
</dbReference>
<evidence type="ECO:0000256" key="4">
    <source>
        <dbReference type="ARBA" id="ARBA00022701"/>
    </source>
</evidence>
<dbReference type="OrthoDB" id="1939285at2759"/>
<name>A0A2Z6MDG4_TRISU</name>
<feature type="compositionally biased region" description="Polar residues" evidence="6">
    <location>
        <begin position="211"/>
        <end position="222"/>
    </location>
</feature>
<evidence type="ECO:0000256" key="1">
    <source>
        <dbReference type="ARBA" id="ARBA00004245"/>
    </source>
</evidence>
<feature type="compositionally biased region" description="Basic and acidic residues" evidence="6">
    <location>
        <begin position="198"/>
        <end position="210"/>
    </location>
</feature>
<reference evidence="9" key="1">
    <citation type="journal article" date="2017" name="Front. Plant Sci.">
        <title>Climate Clever Clovers: New Paradigm to Reduce the Environmental Footprint of Ruminants by Breeding Low Methanogenic Forages Utilizing Haplotype Variation.</title>
        <authorList>
            <person name="Kaur P."/>
            <person name="Appels R."/>
            <person name="Bayer P.E."/>
            <person name="Keeble-Gagnere G."/>
            <person name="Wang J."/>
            <person name="Hirakawa H."/>
            <person name="Shirasawa K."/>
            <person name="Vercoe P."/>
            <person name="Stefanova K."/>
            <person name="Durmic Z."/>
            <person name="Nichols P."/>
            <person name="Revell C."/>
            <person name="Isobe S.N."/>
            <person name="Edwards D."/>
            <person name="Erskine W."/>
        </authorList>
    </citation>
    <scope>NUCLEOTIDE SEQUENCE [LARGE SCALE GENOMIC DNA]</scope>
    <source>
        <strain evidence="9">cv. Daliak</strain>
    </source>
</reference>
<feature type="region of interest" description="Disordered" evidence="6">
    <location>
        <begin position="55"/>
        <end position="228"/>
    </location>
</feature>
<evidence type="ECO:0000256" key="3">
    <source>
        <dbReference type="ARBA" id="ARBA00022490"/>
    </source>
</evidence>
<feature type="compositionally biased region" description="Basic and acidic residues" evidence="6">
    <location>
        <begin position="102"/>
        <end position="121"/>
    </location>
</feature>
<proteinExistence type="inferred from homology"/>
<protein>
    <recommendedName>
        <fullName evidence="7">TPX2 C-terminal domain-containing protein</fullName>
    </recommendedName>
</protein>
<keyword evidence="9" id="KW-1185">Reference proteome</keyword>
<keyword evidence="5" id="KW-0206">Cytoskeleton</keyword>
<feature type="compositionally biased region" description="Basic and acidic residues" evidence="6">
    <location>
        <begin position="250"/>
        <end position="272"/>
    </location>
</feature>
<accession>A0A2Z6MDG4</accession>
<keyword evidence="4" id="KW-0493">Microtubule</keyword>
<evidence type="ECO:0000256" key="2">
    <source>
        <dbReference type="ARBA" id="ARBA00005885"/>
    </source>
</evidence>
<feature type="region of interest" description="Disordered" evidence="6">
    <location>
        <begin position="1"/>
        <end position="20"/>
    </location>
</feature>
<evidence type="ECO:0000256" key="6">
    <source>
        <dbReference type="SAM" id="MobiDB-lite"/>
    </source>
</evidence>
<dbReference type="Pfam" id="PF06886">
    <property type="entry name" value="TPX2"/>
    <property type="match status" value="1"/>
</dbReference>
<dbReference type="InterPro" id="IPR027329">
    <property type="entry name" value="TPX2_C"/>
</dbReference>
<feature type="compositionally biased region" description="Low complexity" evidence="6">
    <location>
        <begin position="79"/>
        <end position="89"/>
    </location>
</feature>
<evidence type="ECO:0000256" key="5">
    <source>
        <dbReference type="ARBA" id="ARBA00023212"/>
    </source>
</evidence>
<dbReference type="AlphaFoldDB" id="A0A2Z6MDG4"/>
<comment type="similarity">
    <text evidence="2">Belongs to the TPX2 family.</text>
</comment>
<evidence type="ECO:0000259" key="7">
    <source>
        <dbReference type="Pfam" id="PF06886"/>
    </source>
</evidence>
<evidence type="ECO:0000313" key="9">
    <source>
        <dbReference type="Proteomes" id="UP000242715"/>
    </source>
</evidence>
<evidence type="ECO:0000313" key="8">
    <source>
        <dbReference type="EMBL" id="GAU20923.1"/>
    </source>
</evidence>
<keyword evidence="3" id="KW-0963">Cytoplasm</keyword>
<dbReference type="InterPro" id="IPR044806">
    <property type="entry name" value="WVD2/WDL1-4"/>
</dbReference>
<sequence>MESENGVVMEDEKHVIGETTKESIHKEIEENLNAEIQPKNEVSQSIVEIDGNNSAVSKISKHAKNTKSATKDKPNLKATTSSSQTQRQQNLSKSLTFPSKIARVDAMKKSTDGILLKKENKNVQAVTSTIHSRKLTNSKVNSKETKTNHGNSKQITSLTSNNSFKSSEHGRTSNVNAVAKSHTSEASLPVDQNSNPAKSEKPNKEDDDVHSTTSSLTPSRKSNGFGFSFRLEERAEKRKEFFSKLEEKIQEKEAEKSNLQEKSKESQEAEIKKLRKKMTFKAAPMPSFYKEPPPKVELKKIPTTRPKSPKLGRNKGSVVNNNSEDKSSSILHEKQQQNDSTKAKIKGYKDVSSKKPIKKTQAKVQSQEIAVTKTELDSARSTANEVSIIINQDAKEDIREGIEECKDLPVDISEYQNGMELESQNDLDQNSALVLNASTPEIVSYEVTVV</sequence>
<feature type="region of interest" description="Disordered" evidence="6">
    <location>
        <begin position="250"/>
        <end position="365"/>
    </location>
</feature>
<feature type="compositionally biased region" description="Polar residues" evidence="6">
    <location>
        <begin position="148"/>
        <end position="165"/>
    </location>
</feature>
<feature type="compositionally biased region" description="Basic and acidic residues" evidence="6">
    <location>
        <begin position="323"/>
        <end position="336"/>
    </location>
</feature>